<sequence>MNNRFVIAYRWIVFGLAAGYCIRTLVFGGFDNFGGPFRFLTIWALFASFFAASRMMALMEGRSDRRWDGFVCATAVLNTMVVFLYWRLYFADPNSVTRDGQLAAWHLELYLHLFGPLLQWIDTVFIHRSYRRLLAAVGWLTGVIALYVLWAELIVQRFNDTPVGSVTSGLPYPFLNNLELPGRLIFYATNLGMAFVLLLAFAGIAWLVRRQFPVPATP</sequence>
<organism evidence="6 7">
    <name type="scientific">Yoonia rhodophyticola</name>
    <dbReference type="NCBI Taxonomy" id="3137370"/>
    <lineage>
        <taxon>Bacteria</taxon>
        <taxon>Pseudomonadati</taxon>
        <taxon>Pseudomonadota</taxon>
        <taxon>Alphaproteobacteria</taxon>
        <taxon>Rhodobacterales</taxon>
        <taxon>Paracoccaceae</taxon>
        <taxon>Yoonia</taxon>
    </lineage>
</organism>
<feature type="transmembrane region" description="Helical" evidence="5">
    <location>
        <begin position="184"/>
        <end position="208"/>
    </location>
</feature>
<reference evidence="6" key="1">
    <citation type="submission" date="2024-08" db="EMBL/GenBank/DDBJ databases">
        <title>Phylogenomic analyses of a clade within the roseobacter group suggest taxonomic reassignments of species of the genera Aestuariivita, Citreicella, Loktanella, Nautella, Pelagibaca, Ruegeria, Thalassobius, Thiobacimonas and Tropicibacter, and the proposal o.</title>
        <authorList>
            <person name="Jeon C.O."/>
        </authorList>
    </citation>
    <scope>NUCLEOTIDE SEQUENCE</scope>
    <source>
        <strain evidence="6">SS1-5</strain>
    </source>
</reference>
<feature type="transmembrane region" description="Helical" evidence="5">
    <location>
        <begin position="69"/>
        <end position="89"/>
    </location>
</feature>
<dbReference type="GO" id="GO:0016020">
    <property type="term" value="C:membrane"/>
    <property type="evidence" value="ECO:0007669"/>
    <property type="project" value="InterPro"/>
</dbReference>
<comment type="subcellular location">
    <subcellularLocation>
        <location evidence="1">Endomembrane system</location>
        <topology evidence="1">Multi-pass membrane protein</topology>
    </subcellularLocation>
</comment>
<evidence type="ECO:0000256" key="5">
    <source>
        <dbReference type="SAM" id="Phobius"/>
    </source>
</evidence>
<dbReference type="RefSeq" id="WP_342077279.1">
    <property type="nucleotide sequence ID" value="NZ_CP151767.2"/>
</dbReference>
<dbReference type="KEGG" id="yrh:AABB31_03310"/>
<keyword evidence="3 5" id="KW-1133">Transmembrane helix</keyword>
<protein>
    <recommendedName>
        <fullName evidence="8">FAR-17a/AIG1-like protein</fullName>
    </recommendedName>
</protein>
<evidence type="ECO:0008006" key="8">
    <source>
        <dbReference type="Google" id="ProtNLM"/>
    </source>
</evidence>
<feature type="transmembrane region" description="Helical" evidence="5">
    <location>
        <begin position="7"/>
        <end position="30"/>
    </location>
</feature>
<feature type="transmembrane region" description="Helical" evidence="5">
    <location>
        <begin position="36"/>
        <end position="57"/>
    </location>
</feature>
<accession>A0AAN0MAF5</accession>
<dbReference type="EMBL" id="CP151767">
    <property type="protein sequence ID" value="WZU67985.1"/>
    <property type="molecule type" value="Genomic_DNA"/>
</dbReference>
<dbReference type="PANTHER" id="PTHR10989:SF16">
    <property type="entry name" value="AT02829P-RELATED"/>
    <property type="match status" value="1"/>
</dbReference>
<keyword evidence="4 5" id="KW-0472">Membrane</keyword>
<feature type="transmembrane region" description="Helical" evidence="5">
    <location>
        <begin position="133"/>
        <end position="150"/>
    </location>
</feature>
<evidence type="ECO:0000313" key="6">
    <source>
        <dbReference type="EMBL" id="WZU67985.1"/>
    </source>
</evidence>
<dbReference type="AlphaFoldDB" id="A0AAN0MAF5"/>
<dbReference type="GO" id="GO:0012505">
    <property type="term" value="C:endomembrane system"/>
    <property type="evidence" value="ECO:0007669"/>
    <property type="project" value="UniProtKB-SubCell"/>
</dbReference>
<evidence type="ECO:0000256" key="3">
    <source>
        <dbReference type="ARBA" id="ARBA00022989"/>
    </source>
</evidence>
<feature type="transmembrane region" description="Helical" evidence="5">
    <location>
        <begin position="109"/>
        <end position="126"/>
    </location>
</feature>
<gene>
    <name evidence="6" type="ORF">AABB31_03310</name>
</gene>
<dbReference type="PANTHER" id="PTHR10989">
    <property type="entry name" value="ANDROGEN-INDUCED PROTEIN 1-RELATED"/>
    <property type="match status" value="1"/>
</dbReference>
<evidence type="ECO:0000256" key="2">
    <source>
        <dbReference type="ARBA" id="ARBA00022692"/>
    </source>
</evidence>
<evidence type="ECO:0000313" key="7">
    <source>
        <dbReference type="Proteomes" id="UP001470809"/>
    </source>
</evidence>
<keyword evidence="7" id="KW-1185">Reference proteome</keyword>
<dbReference type="Pfam" id="PF04750">
    <property type="entry name" value="Far-17a_AIG1"/>
    <property type="match status" value="1"/>
</dbReference>
<dbReference type="Proteomes" id="UP001470809">
    <property type="component" value="Chromosome"/>
</dbReference>
<name>A0AAN0MAF5_9RHOB</name>
<proteinExistence type="predicted"/>
<evidence type="ECO:0000256" key="4">
    <source>
        <dbReference type="ARBA" id="ARBA00023136"/>
    </source>
</evidence>
<dbReference type="InterPro" id="IPR006838">
    <property type="entry name" value="ADTRP_AIG1"/>
</dbReference>
<evidence type="ECO:0000256" key="1">
    <source>
        <dbReference type="ARBA" id="ARBA00004127"/>
    </source>
</evidence>
<keyword evidence="2 5" id="KW-0812">Transmembrane</keyword>